<proteinExistence type="predicted"/>
<evidence type="ECO:0000313" key="1">
    <source>
        <dbReference type="EMBL" id="GAA0268303.1"/>
    </source>
</evidence>
<dbReference type="EMBL" id="BAAABV010000002">
    <property type="protein sequence ID" value="GAA0268303.1"/>
    <property type="molecule type" value="Genomic_DNA"/>
</dbReference>
<evidence type="ECO:0008006" key="3">
    <source>
        <dbReference type="Google" id="ProtNLM"/>
    </source>
</evidence>
<evidence type="ECO:0000313" key="2">
    <source>
        <dbReference type="Proteomes" id="UP001501867"/>
    </source>
</evidence>
<reference evidence="1 2" key="1">
    <citation type="journal article" date="2019" name="Int. J. Syst. Evol. Microbiol.">
        <title>The Global Catalogue of Microorganisms (GCM) 10K type strain sequencing project: providing services to taxonomists for standard genome sequencing and annotation.</title>
        <authorList>
            <consortium name="The Broad Institute Genomics Platform"/>
            <consortium name="The Broad Institute Genome Sequencing Center for Infectious Disease"/>
            <person name="Wu L."/>
            <person name="Ma J."/>
        </authorList>
    </citation>
    <scope>NUCLEOTIDE SEQUENCE [LARGE SCALE GENOMIC DNA]</scope>
    <source>
        <strain evidence="1 2">JCM 4505</strain>
    </source>
</reference>
<name>A0ABN0UZZ8_9ACTN</name>
<sequence>MSSLAGHRSALFVVLSAVALVSAWAGTSLPGSSAGWGVVAAGPVASSVSDESTPTVARPFSLLWP</sequence>
<dbReference type="RefSeq" id="WP_344150871.1">
    <property type="nucleotide sequence ID" value="NZ_BAAABV010000002.1"/>
</dbReference>
<accession>A0ABN0UZZ8</accession>
<protein>
    <recommendedName>
        <fullName evidence="3">Secreted protein</fullName>
    </recommendedName>
</protein>
<comment type="caution">
    <text evidence="1">The sequence shown here is derived from an EMBL/GenBank/DDBJ whole genome shotgun (WGS) entry which is preliminary data.</text>
</comment>
<keyword evidence="2" id="KW-1185">Reference proteome</keyword>
<gene>
    <name evidence="1" type="ORF">GCM10010302_02530</name>
</gene>
<dbReference type="Proteomes" id="UP001501867">
    <property type="component" value="Unassembled WGS sequence"/>
</dbReference>
<organism evidence="1 2">
    <name type="scientific">Streptomyces polychromogenes</name>
    <dbReference type="NCBI Taxonomy" id="67342"/>
    <lineage>
        <taxon>Bacteria</taxon>
        <taxon>Bacillati</taxon>
        <taxon>Actinomycetota</taxon>
        <taxon>Actinomycetes</taxon>
        <taxon>Kitasatosporales</taxon>
        <taxon>Streptomycetaceae</taxon>
        <taxon>Streptomyces</taxon>
    </lineage>
</organism>